<evidence type="ECO:0000259" key="7">
    <source>
        <dbReference type="Pfam" id="PF01171"/>
    </source>
</evidence>
<feature type="domain" description="tRNA(Ile)-lysidine/2-thiocytidine synthase N-terminal" evidence="7">
    <location>
        <begin position="19"/>
        <end position="194"/>
    </location>
</feature>
<dbReference type="EC" id="6.3.4.19" evidence="6"/>
<evidence type="ECO:0000256" key="5">
    <source>
        <dbReference type="ARBA" id="ARBA00048539"/>
    </source>
</evidence>
<dbReference type="InterPro" id="IPR012795">
    <property type="entry name" value="tRNA_Ile_lys_synt_N"/>
</dbReference>
<dbReference type="AlphaFoldDB" id="A0A238HG12"/>
<dbReference type="NCBIfam" id="TIGR02432">
    <property type="entry name" value="lysidine_TilS_N"/>
    <property type="match status" value="1"/>
</dbReference>
<keyword evidence="1 6" id="KW-0436">Ligase</keyword>
<reference evidence="8" key="1">
    <citation type="submission" date="2017-05" db="EMBL/GenBank/DDBJ databases">
        <authorList>
            <person name="Song R."/>
            <person name="Chenine A.L."/>
            <person name="Ruprecht R.M."/>
        </authorList>
    </citation>
    <scope>NUCLEOTIDE SEQUENCE</scope>
    <source>
        <strain evidence="8">Kingella_eburonensis</strain>
    </source>
</reference>
<gene>
    <name evidence="6 8" type="primary">tilS</name>
    <name evidence="9" type="ORF">KEBURONENSIS_01060</name>
    <name evidence="8" type="ORF">KEBURONENSIS_01136</name>
</gene>
<keyword evidence="6" id="KW-0963">Cytoplasm</keyword>
<dbReference type="GO" id="GO:0005737">
    <property type="term" value="C:cytoplasm"/>
    <property type="evidence" value="ECO:0007669"/>
    <property type="project" value="UniProtKB-SubCell"/>
</dbReference>
<dbReference type="STRING" id="1522312.GCA_900177895_01527"/>
<dbReference type="CDD" id="cd01992">
    <property type="entry name" value="TilS_N"/>
    <property type="match status" value="1"/>
</dbReference>
<evidence type="ECO:0000256" key="2">
    <source>
        <dbReference type="ARBA" id="ARBA00022694"/>
    </source>
</evidence>
<proteinExistence type="inferred from homology"/>
<dbReference type="PANTHER" id="PTHR43033">
    <property type="entry name" value="TRNA(ILE)-LYSIDINE SYNTHASE-RELATED"/>
    <property type="match status" value="1"/>
</dbReference>
<dbReference type="InterPro" id="IPR014729">
    <property type="entry name" value="Rossmann-like_a/b/a_fold"/>
</dbReference>
<accession>A0A238HG12</accession>
<keyword evidence="10" id="KW-1185">Reference proteome</keyword>
<comment type="domain">
    <text evidence="6">The N-terminal region contains the highly conserved SGGXDS motif, predicted to be a P-loop motif involved in ATP binding.</text>
</comment>
<comment type="catalytic activity">
    <reaction evidence="5 6">
        <text>cytidine(34) in tRNA(Ile2) + L-lysine + ATP = lysidine(34) in tRNA(Ile2) + AMP + diphosphate + H(+)</text>
        <dbReference type="Rhea" id="RHEA:43744"/>
        <dbReference type="Rhea" id="RHEA-COMP:10625"/>
        <dbReference type="Rhea" id="RHEA-COMP:10670"/>
        <dbReference type="ChEBI" id="CHEBI:15378"/>
        <dbReference type="ChEBI" id="CHEBI:30616"/>
        <dbReference type="ChEBI" id="CHEBI:32551"/>
        <dbReference type="ChEBI" id="CHEBI:33019"/>
        <dbReference type="ChEBI" id="CHEBI:82748"/>
        <dbReference type="ChEBI" id="CHEBI:83665"/>
        <dbReference type="ChEBI" id="CHEBI:456215"/>
        <dbReference type="EC" id="6.3.4.19"/>
    </reaction>
</comment>
<evidence type="ECO:0000256" key="3">
    <source>
        <dbReference type="ARBA" id="ARBA00022741"/>
    </source>
</evidence>
<sequence length="403" mass="44887">MDLLAKFAKSLPDLRGKRVCVGLSGGVDSVVLLHLLTRARESCGLAELFAVHVHHGLSDLADDWWAFCERICADWGVRLVAERVSVQTKGKGLESAARLARYAVYERLDCDVLALAHHRDDQVETFWLAALRGGGLRALAAMPESRALDNGAVLLRPLLNFGRQDLLNYAAEFGLDFVHDPSNDDGRLLRNWLRGKLLPELVFRLPESGKQVLSAVESLQDELAVLDEIVAADWDFVCVNGQFLRERWLALSAARRRQMLVQFARVHGLGVPRKQSVWDFTRVLSEAESATWGLPRGKAILYRGVLFAWRQDFALDFSGCVWIGDASEFSGCIRAARRDDVMLMKSGRKSVFQVLQEMGVPPFVREFWAVAVDEQGVCMAVANGRSAIEAKLHCEALLIFQAA</sequence>
<evidence type="ECO:0000256" key="4">
    <source>
        <dbReference type="ARBA" id="ARBA00022840"/>
    </source>
</evidence>
<evidence type="ECO:0000313" key="10">
    <source>
        <dbReference type="Proteomes" id="UP000215450"/>
    </source>
</evidence>
<evidence type="ECO:0000313" key="8">
    <source>
        <dbReference type="EMBL" id="SMQ12126.1"/>
    </source>
</evidence>
<dbReference type="SUPFAM" id="SSF52402">
    <property type="entry name" value="Adenine nucleotide alpha hydrolases-like"/>
    <property type="match status" value="1"/>
</dbReference>
<reference evidence="9 10" key="2">
    <citation type="submission" date="2017-06" db="EMBL/GenBank/DDBJ databases">
        <authorList>
            <person name="Kim H.J."/>
            <person name="Triplett B.A."/>
        </authorList>
    </citation>
    <scope>NUCLEOTIDE SEQUENCE [LARGE SCALE GENOMIC DNA]</scope>
    <source>
        <strain evidence="9">Kingella_eburonensis</strain>
    </source>
</reference>
<dbReference type="GO" id="GO:0032267">
    <property type="term" value="F:tRNA(Ile)-lysidine synthase activity"/>
    <property type="evidence" value="ECO:0007669"/>
    <property type="project" value="UniProtKB-EC"/>
</dbReference>
<name>A0A238HG12_9NEIS</name>
<dbReference type="RefSeq" id="WP_257874910.1">
    <property type="nucleotide sequence ID" value="NZ_CP123447.1"/>
</dbReference>
<dbReference type="GO" id="GO:0006400">
    <property type="term" value="P:tRNA modification"/>
    <property type="evidence" value="ECO:0007669"/>
    <property type="project" value="UniProtKB-UniRule"/>
</dbReference>
<dbReference type="EMBL" id="FXUV02000017">
    <property type="protein sequence ID" value="SNB63244.1"/>
    <property type="molecule type" value="Genomic_DNA"/>
</dbReference>
<dbReference type="EMBL" id="FXUV01000015">
    <property type="protein sequence ID" value="SMQ12126.1"/>
    <property type="molecule type" value="Genomic_DNA"/>
</dbReference>
<dbReference type="GO" id="GO:0005524">
    <property type="term" value="F:ATP binding"/>
    <property type="evidence" value="ECO:0007669"/>
    <property type="project" value="UniProtKB-UniRule"/>
</dbReference>
<keyword evidence="2 6" id="KW-0819">tRNA processing</keyword>
<protein>
    <recommendedName>
        <fullName evidence="6">tRNA(Ile)-lysidine synthase</fullName>
        <ecNumber evidence="6">6.3.4.19</ecNumber>
    </recommendedName>
    <alternativeName>
        <fullName evidence="6">tRNA(Ile)-2-lysyl-cytidine synthase</fullName>
    </alternativeName>
    <alternativeName>
        <fullName evidence="6">tRNA(Ile)-lysidine synthetase</fullName>
    </alternativeName>
</protein>
<comment type="similarity">
    <text evidence="6">Belongs to the tRNA(Ile)-lysidine synthase family.</text>
</comment>
<keyword evidence="3 6" id="KW-0547">Nucleotide-binding</keyword>
<evidence type="ECO:0000256" key="6">
    <source>
        <dbReference type="HAMAP-Rule" id="MF_01161"/>
    </source>
</evidence>
<keyword evidence="4 6" id="KW-0067">ATP-binding</keyword>
<dbReference type="Proteomes" id="UP000215450">
    <property type="component" value="Unassembled WGS sequence"/>
</dbReference>
<comment type="function">
    <text evidence="6">Ligates lysine onto the cytidine present at position 34 of the AUA codon-specific tRNA(Ile) that contains the anticodon CAU, in an ATP-dependent manner. Cytidine is converted to lysidine, thus changing the amino acid specificity of the tRNA from methionine to isoleucine.</text>
</comment>
<dbReference type="InterPro" id="IPR012094">
    <property type="entry name" value="tRNA_Ile_lys_synt"/>
</dbReference>
<organism evidence="8">
    <name type="scientific">Kingella negevensis</name>
    <dbReference type="NCBI Taxonomy" id="1522312"/>
    <lineage>
        <taxon>Bacteria</taxon>
        <taxon>Pseudomonadati</taxon>
        <taxon>Pseudomonadota</taxon>
        <taxon>Betaproteobacteria</taxon>
        <taxon>Neisseriales</taxon>
        <taxon>Neisseriaceae</taxon>
        <taxon>Kingella</taxon>
    </lineage>
</organism>
<dbReference type="Pfam" id="PF01171">
    <property type="entry name" value="ATP_bind_3"/>
    <property type="match status" value="1"/>
</dbReference>
<dbReference type="PANTHER" id="PTHR43033:SF1">
    <property type="entry name" value="TRNA(ILE)-LYSIDINE SYNTHASE-RELATED"/>
    <property type="match status" value="1"/>
</dbReference>
<evidence type="ECO:0000313" key="9">
    <source>
        <dbReference type="EMBL" id="SNB63244.1"/>
    </source>
</evidence>
<comment type="subcellular location">
    <subcellularLocation>
        <location evidence="6">Cytoplasm</location>
    </subcellularLocation>
</comment>
<feature type="binding site" evidence="6">
    <location>
        <begin position="24"/>
        <end position="29"/>
    </location>
    <ligand>
        <name>ATP</name>
        <dbReference type="ChEBI" id="CHEBI:30616"/>
    </ligand>
</feature>
<dbReference type="HAMAP" id="MF_01161">
    <property type="entry name" value="tRNA_Ile_lys_synt"/>
    <property type="match status" value="1"/>
</dbReference>
<evidence type="ECO:0000256" key="1">
    <source>
        <dbReference type="ARBA" id="ARBA00022598"/>
    </source>
</evidence>
<dbReference type="InterPro" id="IPR011063">
    <property type="entry name" value="TilS/TtcA_N"/>
</dbReference>
<dbReference type="Gene3D" id="3.40.50.620">
    <property type="entry name" value="HUPs"/>
    <property type="match status" value="1"/>
</dbReference>